<name>A0AAN9Z4C0_9ORTH</name>
<evidence type="ECO:0008006" key="3">
    <source>
        <dbReference type="Google" id="ProtNLM"/>
    </source>
</evidence>
<sequence>MMLSSRILNLSILVVGKSPELRELQHSLQWQRRKMNIKGDMKIDLCEVITDVLSSEKAAVYHDFVVLTFDMRMFEINNEIRSALKKLKKQVHLHRVCLLSVVDVPSYEQRIDYDDISKFTEKYGIPCIFGDIRCKVKCLYLAERILTLVSATMGLKTGRPTIF</sequence>
<dbReference type="InterPro" id="IPR027417">
    <property type="entry name" value="P-loop_NTPase"/>
</dbReference>
<dbReference type="AlphaFoldDB" id="A0AAN9Z4C0"/>
<proteinExistence type="predicted"/>
<dbReference type="EMBL" id="JAZDUA010000211">
    <property type="protein sequence ID" value="KAK7864061.1"/>
    <property type="molecule type" value="Genomic_DNA"/>
</dbReference>
<comment type="caution">
    <text evidence="1">The sequence shown here is derived from an EMBL/GenBank/DDBJ whole genome shotgun (WGS) entry which is preliminary data.</text>
</comment>
<evidence type="ECO:0000313" key="2">
    <source>
        <dbReference type="Proteomes" id="UP001378592"/>
    </source>
</evidence>
<reference evidence="1 2" key="1">
    <citation type="submission" date="2024-03" db="EMBL/GenBank/DDBJ databases">
        <title>The genome assembly and annotation of the cricket Gryllus longicercus Weissman &amp; Gray.</title>
        <authorList>
            <person name="Szrajer S."/>
            <person name="Gray D."/>
            <person name="Ylla G."/>
        </authorList>
    </citation>
    <scope>NUCLEOTIDE SEQUENCE [LARGE SCALE GENOMIC DNA]</scope>
    <source>
        <strain evidence="1">DAG 2021-001</strain>
        <tissue evidence="1">Whole body minus gut</tissue>
    </source>
</reference>
<keyword evidence="2" id="KW-1185">Reference proteome</keyword>
<dbReference type="InterPro" id="IPR020987">
    <property type="entry name" value="Centromere_Cenp-M"/>
</dbReference>
<accession>A0AAN9Z4C0</accession>
<protein>
    <recommendedName>
        <fullName evidence="3">Centromere protein M</fullName>
    </recommendedName>
</protein>
<dbReference type="Pfam" id="PF11111">
    <property type="entry name" value="CENP-M"/>
    <property type="match status" value="1"/>
</dbReference>
<dbReference type="Gene3D" id="3.40.50.300">
    <property type="entry name" value="P-loop containing nucleotide triphosphate hydrolases"/>
    <property type="match status" value="1"/>
</dbReference>
<evidence type="ECO:0000313" key="1">
    <source>
        <dbReference type="EMBL" id="KAK7864061.1"/>
    </source>
</evidence>
<organism evidence="1 2">
    <name type="scientific">Gryllus longicercus</name>
    <dbReference type="NCBI Taxonomy" id="2509291"/>
    <lineage>
        <taxon>Eukaryota</taxon>
        <taxon>Metazoa</taxon>
        <taxon>Ecdysozoa</taxon>
        <taxon>Arthropoda</taxon>
        <taxon>Hexapoda</taxon>
        <taxon>Insecta</taxon>
        <taxon>Pterygota</taxon>
        <taxon>Neoptera</taxon>
        <taxon>Polyneoptera</taxon>
        <taxon>Orthoptera</taxon>
        <taxon>Ensifera</taxon>
        <taxon>Gryllidea</taxon>
        <taxon>Grylloidea</taxon>
        <taxon>Gryllidae</taxon>
        <taxon>Gryllinae</taxon>
        <taxon>Gryllus</taxon>
    </lineage>
</organism>
<gene>
    <name evidence="1" type="ORF">R5R35_002716</name>
</gene>
<dbReference type="Proteomes" id="UP001378592">
    <property type="component" value="Unassembled WGS sequence"/>
</dbReference>